<dbReference type="Pfam" id="PF00293">
    <property type="entry name" value="NUDIX"/>
    <property type="match status" value="1"/>
</dbReference>
<dbReference type="InterPro" id="IPR015797">
    <property type="entry name" value="NUDIX_hydrolase-like_dom_sf"/>
</dbReference>
<dbReference type="PRINTS" id="PR00502">
    <property type="entry name" value="NUDIXFAMILY"/>
</dbReference>
<keyword evidence="2 3" id="KW-0378">Hydrolase</keyword>
<dbReference type="Proteomes" id="UP000625804">
    <property type="component" value="Unassembled WGS sequence"/>
</dbReference>
<proteinExistence type="inferred from homology"/>
<comment type="similarity">
    <text evidence="1 3">Belongs to the Nudix hydrolase family.</text>
</comment>
<reference evidence="5" key="1">
    <citation type="submission" date="2020-06" db="EMBL/GenBank/DDBJ databases">
        <title>A novel thermopfilic bacterium from Erzurum, Turkey.</title>
        <authorList>
            <person name="Adiguzel A."/>
            <person name="Ay H."/>
            <person name="Baltaci M.O."/>
        </authorList>
    </citation>
    <scope>NUCLEOTIDE SEQUENCE</scope>
    <source>
        <strain evidence="5">P2</strain>
    </source>
</reference>
<name>A0A8J8GGH1_9BACI</name>
<dbReference type="PROSITE" id="PS00893">
    <property type="entry name" value="NUDIX_BOX"/>
    <property type="match status" value="1"/>
</dbReference>
<evidence type="ECO:0000313" key="5">
    <source>
        <dbReference type="EMBL" id="NSL51358.1"/>
    </source>
</evidence>
<evidence type="ECO:0000313" key="6">
    <source>
        <dbReference type="Proteomes" id="UP000625804"/>
    </source>
</evidence>
<dbReference type="InterPro" id="IPR020476">
    <property type="entry name" value="Nudix_hydrolase"/>
</dbReference>
<feature type="domain" description="Nudix hydrolase" evidence="4">
    <location>
        <begin position="11"/>
        <end position="145"/>
    </location>
</feature>
<organism evidence="5 6">
    <name type="scientific">Calidifontibacillus erzurumensis</name>
    <dbReference type="NCBI Taxonomy" id="2741433"/>
    <lineage>
        <taxon>Bacteria</taxon>
        <taxon>Bacillati</taxon>
        <taxon>Bacillota</taxon>
        <taxon>Bacilli</taxon>
        <taxon>Bacillales</taxon>
        <taxon>Bacillaceae</taxon>
        <taxon>Calidifontibacillus/Schinkia group</taxon>
        <taxon>Calidifontibacillus</taxon>
    </lineage>
</organism>
<dbReference type="EMBL" id="JABTTE010000005">
    <property type="protein sequence ID" value="NSL51358.1"/>
    <property type="molecule type" value="Genomic_DNA"/>
</dbReference>
<dbReference type="InterPro" id="IPR014078">
    <property type="entry name" value="Nudix_YtkD"/>
</dbReference>
<dbReference type="RefSeq" id="WP_173730561.1">
    <property type="nucleotide sequence ID" value="NZ_JABTTE010000005.1"/>
</dbReference>
<accession>A0A8J8GGH1</accession>
<keyword evidence="6" id="KW-1185">Reference proteome</keyword>
<dbReference type="SUPFAM" id="SSF55811">
    <property type="entry name" value="Nudix"/>
    <property type="match status" value="1"/>
</dbReference>
<sequence length="157" mass="18361">MMKFKDYFGNQVQLSFSFLPFSKTPKHVWVICKYKDKWVLTVHKERGIEFPGGKVELGETPEEAAHREVMEETGATIASLIYLGQYEVTTMTEIIIKNIYYAQIESFTSQKSFYETEGPILLEKLPDRINEDDRFSFIMKDLVLQESLKQIEKLETM</sequence>
<dbReference type="PANTHER" id="PTHR43736:SF1">
    <property type="entry name" value="DIHYDRONEOPTERIN TRIPHOSPHATE DIPHOSPHATASE"/>
    <property type="match status" value="1"/>
</dbReference>
<dbReference type="InterPro" id="IPR000086">
    <property type="entry name" value="NUDIX_hydrolase_dom"/>
</dbReference>
<protein>
    <submittedName>
        <fullName evidence="5">Nucleoside triphosphatase YtkD</fullName>
    </submittedName>
</protein>
<dbReference type="InterPro" id="IPR020084">
    <property type="entry name" value="NUDIX_hydrolase_CS"/>
</dbReference>
<evidence type="ECO:0000256" key="3">
    <source>
        <dbReference type="RuleBase" id="RU003476"/>
    </source>
</evidence>
<dbReference type="AlphaFoldDB" id="A0A8J8GGH1"/>
<comment type="caution">
    <text evidence="5">The sequence shown here is derived from an EMBL/GenBank/DDBJ whole genome shotgun (WGS) entry which is preliminary data.</text>
</comment>
<dbReference type="PANTHER" id="PTHR43736">
    <property type="entry name" value="ADP-RIBOSE PYROPHOSPHATASE"/>
    <property type="match status" value="1"/>
</dbReference>
<dbReference type="PROSITE" id="PS51462">
    <property type="entry name" value="NUDIX"/>
    <property type="match status" value="1"/>
</dbReference>
<evidence type="ECO:0000256" key="1">
    <source>
        <dbReference type="ARBA" id="ARBA00005582"/>
    </source>
</evidence>
<dbReference type="GO" id="GO:0016787">
    <property type="term" value="F:hydrolase activity"/>
    <property type="evidence" value="ECO:0007669"/>
    <property type="project" value="UniProtKB-KW"/>
</dbReference>
<dbReference type="NCBIfam" id="TIGR02705">
    <property type="entry name" value="nudix_YtkD"/>
    <property type="match status" value="1"/>
</dbReference>
<evidence type="ECO:0000259" key="4">
    <source>
        <dbReference type="PROSITE" id="PS51462"/>
    </source>
</evidence>
<gene>
    <name evidence="5" type="primary">ytkD</name>
    <name evidence="5" type="ORF">HR057_06180</name>
</gene>
<dbReference type="Gene3D" id="3.90.79.10">
    <property type="entry name" value="Nucleoside Triphosphate Pyrophosphohydrolase"/>
    <property type="match status" value="1"/>
</dbReference>
<evidence type="ECO:0000256" key="2">
    <source>
        <dbReference type="ARBA" id="ARBA00022801"/>
    </source>
</evidence>
<dbReference type="CDD" id="cd04665">
    <property type="entry name" value="NUDIX_RppH"/>
    <property type="match status" value="1"/>
</dbReference>